<dbReference type="EMBL" id="BBYR01000013">
    <property type="protein sequence ID" value="GAP35068.1"/>
    <property type="molecule type" value="Genomic_DNA"/>
</dbReference>
<proteinExistence type="predicted"/>
<dbReference type="InterPro" id="IPR058982">
    <property type="entry name" value="Beta-barrel_AprE"/>
</dbReference>
<dbReference type="PANTHER" id="PTHR30386">
    <property type="entry name" value="MEMBRANE FUSION SUBUNIT OF EMRAB-TOLC MULTIDRUG EFFLUX PUMP"/>
    <property type="match status" value="1"/>
</dbReference>
<name>A0A0K8NXG7_PISS1</name>
<evidence type="ECO:0000256" key="1">
    <source>
        <dbReference type="SAM" id="Coils"/>
    </source>
</evidence>
<evidence type="ECO:0000259" key="2">
    <source>
        <dbReference type="Pfam" id="PF26002"/>
    </source>
</evidence>
<sequence>MQRQRSLRDAARQQQVLTDTQTAGLQRQREDLQRELAQIDAEEALQQQRLALAEQAVARLEALRAQQFISDAQVQARTEELLGVRAALQALGRQRVERQRQASELAARLGELPLQGRQRQAELERDLAELRQAEAENASRRRLVVRAPEDGVLGAVTVQPGQAVTPAIAMASLVPAEARLQAQLYAPSSAVGFIRPEQPVRLRYQAFPYQKFGHHGGHVVQVSRTPLQPAELAGLPLRLTGIGTFTTTNEPLYRITVALDAQAVTAYGQPQALAPGMQLDADVLLDRRRLIEWIFEPLISVAGRL</sequence>
<dbReference type="InterPro" id="IPR050739">
    <property type="entry name" value="MFP"/>
</dbReference>
<dbReference type="AlphaFoldDB" id="A0A0K8NXG7"/>
<keyword evidence="4" id="KW-1185">Reference proteome</keyword>
<gene>
    <name evidence="3" type="ORF">ISF6_0633</name>
</gene>
<dbReference type="Gene3D" id="2.40.30.170">
    <property type="match status" value="1"/>
</dbReference>
<evidence type="ECO:0000313" key="4">
    <source>
        <dbReference type="Proteomes" id="UP000037660"/>
    </source>
</evidence>
<accession>A0A0K8NXG7</accession>
<feature type="domain" description="AprE-like beta-barrel" evidence="2">
    <location>
        <begin position="187"/>
        <end position="283"/>
    </location>
</feature>
<comment type="caution">
    <text evidence="3">The sequence shown here is derived from an EMBL/GenBank/DDBJ whole genome shotgun (WGS) entry which is preliminary data.</text>
</comment>
<keyword evidence="1" id="KW-0175">Coiled coil</keyword>
<dbReference type="Proteomes" id="UP000037660">
    <property type="component" value="Unassembled WGS sequence"/>
</dbReference>
<evidence type="ECO:0000313" key="3">
    <source>
        <dbReference type="EMBL" id="GAP35068.1"/>
    </source>
</evidence>
<reference evidence="4" key="1">
    <citation type="submission" date="2015-07" db="EMBL/GenBank/DDBJ databases">
        <title>Discovery of a poly(ethylene terephthalate assimilation.</title>
        <authorList>
            <person name="Yoshida S."/>
            <person name="Hiraga K."/>
            <person name="Takehana T."/>
            <person name="Taniguchi I."/>
            <person name="Yamaji H."/>
            <person name="Maeda Y."/>
            <person name="Toyohara K."/>
            <person name="Miyamoto K."/>
            <person name="Kimura Y."/>
            <person name="Oda K."/>
        </authorList>
    </citation>
    <scope>NUCLEOTIDE SEQUENCE [LARGE SCALE GENOMIC DNA]</scope>
    <source>
        <strain evidence="4">NBRC 110686 / TISTR 2288 / 201-F6</strain>
    </source>
</reference>
<dbReference type="Pfam" id="PF26002">
    <property type="entry name" value="Beta-barrel_AprE"/>
    <property type="match status" value="1"/>
</dbReference>
<dbReference type="STRING" id="1547922.ISF6_0633"/>
<dbReference type="PANTHER" id="PTHR30386:SF28">
    <property type="entry name" value="EXPORTED PROTEIN"/>
    <property type="match status" value="1"/>
</dbReference>
<feature type="coiled-coil region" evidence="1">
    <location>
        <begin position="22"/>
        <end position="49"/>
    </location>
</feature>
<protein>
    <submittedName>
        <fullName evidence="3">HlyD family secretion protein</fullName>
    </submittedName>
</protein>
<organism evidence="3 4">
    <name type="scientific">Piscinibacter sakaiensis</name>
    <name type="common">Ideonella sakaiensis</name>
    <dbReference type="NCBI Taxonomy" id="1547922"/>
    <lineage>
        <taxon>Bacteria</taxon>
        <taxon>Pseudomonadati</taxon>
        <taxon>Pseudomonadota</taxon>
        <taxon>Betaproteobacteria</taxon>
        <taxon>Burkholderiales</taxon>
        <taxon>Sphaerotilaceae</taxon>
        <taxon>Piscinibacter</taxon>
    </lineage>
</organism>
<reference evidence="3 4" key="2">
    <citation type="journal article" date="2016" name="Science">
        <title>A bacterium that degrades and assimilates poly(ethylene terephthalate).</title>
        <authorList>
            <person name="Yoshida S."/>
            <person name="Hiraga K."/>
            <person name="Takehana T."/>
            <person name="Taniguchi I."/>
            <person name="Yamaji H."/>
            <person name="Maeda Y."/>
            <person name="Toyohara K."/>
            <person name="Miyamoto K."/>
            <person name="Kimura Y."/>
            <person name="Oda K."/>
        </authorList>
    </citation>
    <scope>NUCLEOTIDE SEQUENCE [LARGE SCALE GENOMIC DNA]</scope>
    <source>
        <strain evidence="4">NBRC 110686 / TISTR 2288 / 201-F6</strain>
    </source>
</reference>